<dbReference type="InterPro" id="IPR013099">
    <property type="entry name" value="K_chnl_dom"/>
</dbReference>
<dbReference type="Gene3D" id="1.10.287.70">
    <property type="match status" value="1"/>
</dbReference>
<dbReference type="GeneID" id="97999441"/>
<dbReference type="GO" id="GO:0008076">
    <property type="term" value="C:voltage-gated potassium channel complex"/>
    <property type="evidence" value="ECO:0007669"/>
    <property type="project" value="InterPro"/>
</dbReference>
<dbReference type="EMBL" id="QUSM01000003">
    <property type="protein sequence ID" value="RGD74558.1"/>
    <property type="molecule type" value="Genomic_DNA"/>
</dbReference>
<dbReference type="Pfam" id="PF07885">
    <property type="entry name" value="Ion_trans_2"/>
    <property type="match status" value="1"/>
</dbReference>
<keyword evidence="3 8" id="KW-0812">Transmembrane</keyword>
<feature type="transmembrane region" description="Helical" evidence="8">
    <location>
        <begin position="49"/>
        <end position="69"/>
    </location>
</feature>
<dbReference type="GO" id="GO:0001508">
    <property type="term" value="P:action potential"/>
    <property type="evidence" value="ECO:0007669"/>
    <property type="project" value="TreeGrafter"/>
</dbReference>
<reference evidence="10 11" key="1">
    <citation type="submission" date="2018-08" db="EMBL/GenBank/DDBJ databases">
        <title>A genome reference for cultivated species of the human gut microbiota.</title>
        <authorList>
            <person name="Zou Y."/>
            <person name="Xue W."/>
            <person name="Luo G."/>
        </authorList>
    </citation>
    <scope>NUCLEOTIDE SEQUENCE [LARGE SCALE GENOMIC DNA]</scope>
    <source>
        <strain evidence="10 11">AM25-6</strain>
    </source>
</reference>
<name>A0A3E3E0U6_9FIRM</name>
<keyword evidence="7 10" id="KW-0407">Ion channel</keyword>
<comment type="subcellular location">
    <subcellularLocation>
        <location evidence="1">Membrane</location>
        <topology evidence="1">Multi-pass membrane protein</topology>
    </subcellularLocation>
</comment>
<evidence type="ECO:0000256" key="1">
    <source>
        <dbReference type="ARBA" id="ARBA00004141"/>
    </source>
</evidence>
<evidence type="ECO:0000256" key="6">
    <source>
        <dbReference type="ARBA" id="ARBA00023136"/>
    </source>
</evidence>
<sequence length="137" mass="15492">MKKLKLLLMVLKRTKADKILIGFVFYIVLSSILFAVFEPGITSVMSGLWYSYSVISTVGFGDIVAVTFIGKILSILLTMYSIIVIAIITGVVVNFYTEINKFQRKETLAVFMDKLERLPDLSEEELEEISGKIKDLR</sequence>
<evidence type="ECO:0000256" key="3">
    <source>
        <dbReference type="ARBA" id="ARBA00022692"/>
    </source>
</evidence>
<proteinExistence type="predicted"/>
<evidence type="ECO:0000256" key="5">
    <source>
        <dbReference type="ARBA" id="ARBA00023065"/>
    </source>
</evidence>
<dbReference type="Proteomes" id="UP000261212">
    <property type="component" value="Unassembled WGS sequence"/>
</dbReference>
<evidence type="ECO:0000259" key="9">
    <source>
        <dbReference type="Pfam" id="PF07885"/>
    </source>
</evidence>
<feature type="transmembrane region" description="Helical" evidence="8">
    <location>
        <begin position="20"/>
        <end position="37"/>
    </location>
</feature>
<evidence type="ECO:0000256" key="4">
    <source>
        <dbReference type="ARBA" id="ARBA00022989"/>
    </source>
</evidence>
<evidence type="ECO:0000256" key="2">
    <source>
        <dbReference type="ARBA" id="ARBA00022448"/>
    </source>
</evidence>
<protein>
    <submittedName>
        <fullName evidence="10">Two pore domain potassium channel family protein</fullName>
    </submittedName>
</protein>
<dbReference type="PRINTS" id="PR00169">
    <property type="entry name" value="KCHANNEL"/>
</dbReference>
<accession>A0A3E3E0U6</accession>
<dbReference type="AlphaFoldDB" id="A0A3E3E0U6"/>
<dbReference type="GO" id="GO:0005249">
    <property type="term" value="F:voltage-gated potassium channel activity"/>
    <property type="evidence" value="ECO:0007669"/>
    <property type="project" value="InterPro"/>
</dbReference>
<feature type="transmembrane region" description="Helical" evidence="8">
    <location>
        <begin position="76"/>
        <end position="96"/>
    </location>
</feature>
<evidence type="ECO:0000256" key="7">
    <source>
        <dbReference type="ARBA" id="ARBA00023303"/>
    </source>
</evidence>
<evidence type="ECO:0000256" key="8">
    <source>
        <dbReference type="SAM" id="Phobius"/>
    </source>
</evidence>
<dbReference type="InterPro" id="IPR028325">
    <property type="entry name" value="VG_K_chnl"/>
</dbReference>
<keyword evidence="6 8" id="KW-0472">Membrane</keyword>
<dbReference type="SUPFAM" id="SSF81324">
    <property type="entry name" value="Voltage-gated potassium channels"/>
    <property type="match status" value="1"/>
</dbReference>
<feature type="domain" description="Potassium channel" evidence="9">
    <location>
        <begin position="23"/>
        <end position="97"/>
    </location>
</feature>
<comment type="caution">
    <text evidence="10">The sequence shown here is derived from an EMBL/GenBank/DDBJ whole genome shotgun (WGS) entry which is preliminary data.</text>
</comment>
<dbReference type="PANTHER" id="PTHR11537:SF254">
    <property type="entry name" value="POTASSIUM VOLTAGE-GATED CHANNEL PROTEIN SHAB"/>
    <property type="match status" value="1"/>
</dbReference>
<keyword evidence="2" id="KW-0813">Transport</keyword>
<gene>
    <name evidence="10" type="ORF">DW687_07320</name>
</gene>
<evidence type="ECO:0000313" key="11">
    <source>
        <dbReference type="Proteomes" id="UP000261212"/>
    </source>
</evidence>
<evidence type="ECO:0000313" key="10">
    <source>
        <dbReference type="EMBL" id="RGD74558.1"/>
    </source>
</evidence>
<organism evidence="10 11">
    <name type="scientific">Anaerofustis stercorihominis</name>
    <dbReference type="NCBI Taxonomy" id="214853"/>
    <lineage>
        <taxon>Bacteria</taxon>
        <taxon>Bacillati</taxon>
        <taxon>Bacillota</taxon>
        <taxon>Clostridia</taxon>
        <taxon>Eubacteriales</taxon>
        <taxon>Eubacteriaceae</taxon>
        <taxon>Anaerofustis</taxon>
    </lineage>
</organism>
<dbReference type="PANTHER" id="PTHR11537">
    <property type="entry name" value="VOLTAGE-GATED POTASSIUM CHANNEL"/>
    <property type="match status" value="1"/>
</dbReference>
<keyword evidence="4 8" id="KW-1133">Transmembrane helix</keyword>
<keyword evidence="5" id="KW-0406">Ion transport</keyword>
<dbReference type="RefSeq" id="WP_007048953.1">
    <property type="nucleotide sequence ID" value="NZ_CABKNJ010000005.1"/>
</dbReference>